<gene>
    <name evidence="2" type="ORF">EIN_487740</name>
</gene>
<organism evidence="2 3">
    <name type="scientific">Entamoeba invadens IP1</name>
    <dbReference type="NCBI Taxonomy" id="370355"/>
    <lineage>
        <taxon>Eukaryota</taxon>
        <taxon>Amoebozoa</taxon>
        <taxon>Evosea</taxon>
        <taxon>Archamoebae</taxon>
        <taxon>Mastigamoebida</taxon>
        <taxon>Entamoebidae</taxon>
        <taxon>Entamoeba</taxon>
    </lineage>
</organism>
<evidence type="ECO:0000313" key="3">
    <source>
        <dbReference type="Proteomes" id="UP000014680"/>
    </source>
</evidence>
<evidence type="ECO:0000313" key="2">
    <source>
        <dbReference type="EMBL" id="ELP89272.1"/>
    </source>
</evidence>
<dbReference type="GeneID" id="14888124"/>
<sequence length="228" mass="26597">MFEGFVNLTKDLQKVYEAEPNKEVLTLVMYRLSTLIVEKIVLNTSSEEWKKCDFLTELENAKSNPVQLKSVLVQKDFKGSNSVNMAHKYQLKFNVLVRLLDNFYQFQVKENASTQFRQMFLNSLSLYYNQEKNTISMKDIKDQVPYPVFKEFDDFVKYCDDQHVSKIEISGIVFPAIPTLESDVRSYKPNYTVDDFLNPQPRPLKEEPPKSMGDLNKVTDSLQRATFD</sequence>
<feature type="region of interest" description="Disordered" evidence="1">
    <location>
        <begin position="194"/>
        <end position="228"/>
    </location>
</feature>
<dbReference type="Proteomes" id="UP000014680">
    <property type="component" value="Unassembled WGS sequence"/>
</dbReference>
<feature type="compositionally biased region" description="Polar residues" evidence="1">
    <location>
        <begin position="218"/>
        <end position="228"/>
    </location>
</feature>
<evidence type="ECO:0000256" key="1">
    <source>
        <dbReference type="SAM" id="MobiDB-lite"/>
    </source>
</evidence>
<reference evidence="2 3" key="1">
    <citation type="submission" date="2012-10" db="EMBL/GenBank/DDBJ databases">
        <authorList>
            <person name="Zafar N."/>
            <person name="Inman J."/>
            <person name="Hall N."/>
            <person name="Lorenzi H."/>
            <person name="Caler E."/>
        </authorList>
    </citation>
    <scope>NUCLEOTIDE SEQUENCE [LARGE SCALE GENOMIC DNA]</scope>
    <source>
        <strain evidence="2 3">IP1</strain>
    </source>
</reference>
<accession>A0A0A1U4T0</accession>
<keyword evidence="3" id="KW-1185">Reference proteome</keyword>
<proteinExistence type="predicted"/>
<dbReference type="AlphaFoldDB" id="A0A0A1U4T0"/>
<dbReference type="RefSeq" id="XP_004256043.1">
    <property type="nucleotide sequence ID" value="XM_004255995.1"/>
</dbReference>
<dbReference type="EMBL" id="KB206670">
    <property type="protein sequence ID" value="ELP89272.1"/>
    <property type="molecule type" value="Genomic_DNA"/>
</dbReference>
<name>A0A0A1U4T0_ENTIV</name>
<protein>
    <submittedName>
        <fullName evidence="2">Uncharacterized protein</fullName>
    </submittedName>
</protein>
<dbReference type="KEGG" id="eiv:EIN_487740"/>
<dbReference type="VEuPathDB" id="AmoebaDB:EIN_487740"/>